<dbReference type="EMBL" id="CP110431">
    <property type="protein sequence ID" value="WAQ89793.1"/>
    <property type="molecule type" value="Genomic_DNA"/>
</dbReference>
<dbReference type="GeneID" id="77802292"/>
<accession>A0ABY7CY12</accession>
<gene>
    <name evidence="1" type="ORF">PtA15_11A484</name>
</gene>
<dbReference type="Proteomes" id="UP001164743">
    <property type="component" value="Chromosome 11A"/>
</dbReference>
<protein>
    <submittedName>
        <fullName evidence="1">Uncharacterized protein</fullName>
    </submittedName>
</protein>
<evidence type="ECO:0000313" key="1">
    <source>
        <dbReference type="EMBL" id="WAQ89793.1"/>
    </source>
</evidence>
<proteinExistence type="predicted"/>
<organism evidence="1 2">
    <name type="scientific">Puccinia triticina</name>
    <dbReference type="NCBI Taxonomy" id="208348"/>
    <lineage>
        <taxon>Eukaryota</taxon>
        <taxon>Fungi</taxon>
        <taxon>Dikarya</taxon>
        <taxon>Basidiomycota</taxon>
        <taxon>Pucciniomycotina</taxon>
        <taxon>Pucciniomycetes</taxon>
        <taxon>Pucciniales</taxon>
        <taxon>Pucciniaceae</taxon>
        <taxon>Puccinia</taxon>
    </lineage>
</organism>
<name>A0ABY7CY12_9BASI</name>
<keyword evidence="2" id="KW-1185">Reference proteome</keyword>
<dbReference type="RefSeq" id="XP_053025348.1">
    <property type="nucleotide sequence ID" value="XM_053161397.1"/>
</dbReference>
<sequence>MKQMSKEERRAIQDKQRANMAMSYTNSSIIQEVLLQAHQEGVKFSVALVDSRPA</sequence>
<evidence type="ECO:0000313" key="2">
    <source>
        <dbReference type="Proteomes" id="UP001164743"/>
    </source>
</evidence>
<reference evidence="1" key="1">
    <citation type="submission" date="2022-10" db="EMBL/GenBank/DDBJ databases">
        <title>Puccinia triticina Genome sequencing and assembly.</title>
        <authorList>
            <person name="Li C."/>
        </authorList>
    </citation>
    <scope>NUCLEOTIDE SEQUENCE</scope>
    <source>
        <strain evidence="1">Pt15</strain>
    </source>
</reference>